<accession>A0A165QFL5</accession>
<keyword evidence="2" id="KW-1133">Transmembrane helix</keyword>
<evidence type="ECO:0000313" key="3">
    <source>
        <dbReference type="EMBL" id="KZW03541.1"/>
    </source>
</evidence>
<dbReference type="AlphaFoldDB" id="A0A165QFL5"/>
<dbReference type="Gene3D" id="2.60.120.260">
    <property type="entry name" value="Galactose-binding domain-like"/>
    <property type="match status" value="2"/>
</dbReference>
<dbReference type="Proteomes" id="UP000077266">
    <property type="component" value="Unassembled WGS sequence"/>
</dbReference>
<keyword evidence="4" id="KW-1185">Reference proteome</keyword>
<name>A0A165QFL5_EXIGL</name>
<feature type="compositionally biased region" description="Low complexity" evidence="1">
    <location>
        <begin position="362"/>
        <end position="379"/>
    </location>
</feature>
<reference evidence="3 4" key="1">
    <citation type="journal article" date="2016" name="Mol. Biol. Evol.">
        <title>Comparative Genomics of Early-Diverging Mushroom-Forming Fungi Provides Insights into the Origins of Lignocellulose Decay Capabilities.</title>
        <authorList>
            <person name="Nagy L.G."/>
            <person name="Riley R."/>
            <person name="Tritt A."/>
            <person name="Adam C."/>
            <person name="Daum C."/>
            <person name="Floudas D."/>
            <person name="Sun H."/>
            <person name="Yadav J.S."/>
            <person name="Pangilinan J."/>
            <person name="Larsson K.H."/>
            <person name="Matsuura K."/>
            <person name="Barry K."/>
            <person name="Labutti K."/>
            <person name="Kuo R."/>
            <person name="Ohm R.A."/>
            <person name="Bhattacharya S.S."/>
            <person name="Shirouzu T."/>
            <person name="Yoshinaga Y."/>
            <person name="Martin F.M."/>
            <person name="Grigoriev I.V."/>
            <person name="Hibbett D.S."/>
        </authorList>
    </citation>
    <scope>NUCLEOTIDE SEQUENCE [LARGE SCALE GENOMIC DNA]</scope>
    <source>
        <strain evidence="3 4">HHB12029</strain>
    </source>
</reference>
<keyword evidence="2" id="KW-0812">Transmembrane</keyword>
<dbReference type="InParanoid" id="A0A165QFL5"/>
<dbReference type="STRING" id="1314781.A0A165QFL5"/>
<proteinExistence type="predicted"/>
<sequence>MKVVVTLDDISPLISYHGDWRAGSSASDDKAGLYSNNGTFSVTQSNNASATLNFVGTNVTVYGSKRFNHNVFTTTLDGGAPVSATGHPNGDDEFQVPLYASPALVHESHTLVIQDASTDSTQPFLDIDFVIIETQVDGDSTAVIEDGASYWIYDPADAWSTNFPKLSGFSSGTGHSTSHPGASASLTFSGSAIDLYGLVCDTCGAYWVSLDGGAPQTFSAVNQAWTRPQQMLYMARGLSDGNHTLKVTNLGYPAQGSLNIDFVTIYGTQPRGLAVHAVNATGSDAQRTGSFSKPMATAGTIVAAVLIPIFIILLGLILLLWQRRRRGWPFNTPRVDESLSPYPRTVTPVQQCPPLCPPLVIPGHHQQQEQQPAAHPYAASSVVSGGQPISIYPVRSAPSGYPSTAYAPSEYPATTVPSVYPATEAGPESSGTSPTAAPRAGPGSTVSYPFTGFGSGASSGDRSPGDRDGLPEYRESPSTPQRAMWQQRKSSGVLI</sequence>
<feature type="transmembrane region" description="Helical" evidence="2">
    <location>
        <begin position="301"/>
        <end position="321"/>
    </location>
</feature>
<evidence type="ECO:0000256" key="1">
    <source>
        <dbReference type="SAM" id="MobiDB-lite"/>
    </source>
</evidence>
<feature type="compositionally biased region" description="Basic and acidic residues" evidence="1">
    <location>
        <begin position="463"/>
        <end position="475"/>
    </location>
</feature>
<dbReference type="EMBL" id="KV425883">
    <property type="protein sequence ID" value="KZW03541.1"/>
    <property type="molecule type" value="Genomic_DNA"/>
</dbReference>
<organism evidence="3 4">
    <name type="scientific">Exidia glandulosa HHB12029</name>
    <dbReference type="NCBI Taxonomy" id="1314781"/>
    <lineage>
        <taxon>Eukaryota</taxon>
        <taxon>Fungi</taxon>
        <taxon>Dikarya</taxon>
        <taxon>Basidiomycota</taxon>
        <taxon>Agaricomycotina</taxon>
        <taxon>Agaricomycetes</taxon>
        <taxon>Auriculariales</taxon>
        <taxon>Exidiaceae</taxon>
        <taxon>Exidia</taxon>
    </lineage>
</organism>
<protein>
    <recommendedName>
        <fullName evidence="5">Transmembrane protein</fullName>
    </recommendedName>
</protein>
<evidence type="ECO:0008006" key="5">
    <source>
        <dbReference type="Google" id="ProtNLM"/>
    </source>
</evidence>
<gene>
    <name evidence="3" type="ORF">EXIGLDRAFT_721753</name>
</gene>
<feature type="region of interest" description="Disordered" evidence="1">
    <location>
        <begin position="360"/>
        <end position="380"/>
    </location>
</feature>
<keyword evidence="2" id="KW-0472">Membrane</keyword>
<feature type="region of interest" description="Disordered" evidence="1">
    <location>
        <begin position="418"/>
        <end position="495"/>
    </location>
</feature>
<evidence type="ECO:0000313" key="4">
    <source>
        <dbReference type="Proteomes" id="UP000077266"/>
    </source>
</evidence>
<evidence type="ECO:0000256" key="2">
    <source>
        <dbReference type="SAM" id="Phobius"/>
    </source>
</evidence>
<dbReference type="OrthoDB" id="2564234at2759"/>